<dbReference type="AlphaFoldDB" id="J9F3V3"/>
<comment type="caution">
    <text evidence="1">The sequence shown here is derived from an EMBL/GenBank/DDBJ whole genome shotgun (WGS) entry which is preliminary data.</text>
</comment>
<dbReference type="EMBL" id="AMCI01009401">
    <property type="protein sequence ID" value="EJW89556.1"/>
    <property type="molecule type" value="Genomic_DNA"/>
</dbReference>
<accession>J9F3V3</accession>
<reference evidence="1" key="1">
    <citation type="journal article" date="2012" name="PLoS ONE">
        <title>Gene sets for utilization of primary and secondary nutrition supplies in the distal gut of endangered iberian lynx.</title>
        <authorList>
            <person name="Alcaide M."/>
            <person name="Messina E."/>
            <person name="Richter M."/>
            <person name="Bargiela R."/>
            <person name="Peplies J."/>
            <person name="Huws S.A."/>
            <person name="Newbold C.J."/>
            <person name="Golyshin P.N."/>
            <person name="Simon M.A."/>
            <person name="Lopez G."/>
            <person name="Yakimov M.M."/>
            <person name="Ferrer M."/>
        </authorList>
    </citation>
    <scope>NUCLEOTIDE SEQUENCE</scope>
</reference>
<protein>
    <submittedName>
        <fullName evidence="1">Uncharacterized protein</fullName>
    </submittedName>
</protein>
<feature type="non-terminal residue" evidence="1">
    <location>
        <position position="1"/>
    </location>
</feature>
<organism evidence="1">
    <name type="scientific">gut metagenome</name>
    <dbReference type="NCBI Taxonomy" id="749906"/>
    <lineage>
        <taxon>unclassified sequences</taxon>
        <taxon>metagenomes</taxon>
        <taxon>organismal metagenomes</taxon>
    </lineage>
</organism>
<gene>
    <name evidence="1" type="ORF">EVA_22337</name>
</gene>
<proteinExistence type="predicted"/>
<name>J9F3V3_9ZZZZ</name>
<evidence type="ECO:0000313" key="1">
    <source>
        <dbReference type="EMBL" id="EJW89556.1"/>
    </source>
</evidence>
<sequence>QGPIICKNKELDFLDFNQIPTGEPEGRVAPDIQSQFKDFFAAQK</sequence>